<evidence type="ECO:0000256" key="1">
    <source>
        <dbReference type="ARBA" id="ARBA00001255"/>
    </source>
</evidence>
<comment type="catalytic activity">
    <reaction evidence="2">
        <text>Hydrolysis of terminal, non-reducing branched (1-&gt;3)-alpha-D-galactosidic residues, producing free D-galactose.</text>
        <dbReference type="EC" id="3.2.1.n1"/>
    </reaction>
</comment>
<evidence type="ECO:0000313" key="11">
    <source>
        <dbReference type="Proteomes" id="UP001200642"/>
    </source>
</evidence>
<keyword evidence="3" id="KW-0732">Signal</keyword>
<evidence type="ECO:0000256" key="6">
    <source>
        <dbReference type="ARBA" id="ARBA00023295"/>
    </source>
</evidence>
<dbReference type="InterPro" id="IPR056441">
    <property type="entry name" value="Beta-barrel_GLAA-B_II"/>
</dbReference>
<dbReference type="InterPro" id="IPR039448">
    <property type="entry name" value="Beta_helix"/>
</dbReference>
<dbReference type="Proteomes" id="UP001200642">
    <property type="component" value="Unassembled WGS sequence"/>
</dbReference>
<comment type="caution">
    <text evidence="10">The sequence shown here is derived from an EMBL/GenBank/DDBJ whole genome shotgun (WGS) entry which is preliminary data.</text>
</comment>
<keyword evidence="11" id="KW-1185">Reference proteome</keyword>
<dbReference type="SUPFAM" id="SSF51126">
    <property type="entry name" value="Pectin lyase-like"/>
    <property type="match status" value="1"/>
</dbReference>
<dbReference type="InterPro" id="IPR006626">
    <property type="entry name" value="PbH1"/>
</dbReference>
<dbReference type="Pfam" id="PF23764">
    <property type="entry name" value="Beta-barrel_GLAA-B_II"/>
    <property type="match status" value="1"/>
</dbReference>
<dbReference type="SMART" id="SM00710">
    <property type="entry name" value="PbH1"/>
    <property type="match status" value="4"/>
</dbReference>
<dbReference type="Gene3D" id="2.160.20.10">
    <property type="entry name" value="Single-stranded right-handed beta-helix, Pectin lyase-like"/>
    <property type="match status" value="2"/>
</dbReference>
<evidence type="ECO:0000256" key="2">
    <source>
        <dbReference type="ARBA" id="ARBA00001271"/>
    </source>
</evidence>
<comment type="catalytic activity">
    <reaction evidence="1">
        <text>Hydrolysis of terminal, non-reducing alpha-D-galactose residues in alpha-D-galactosides, including galactose oligosaccharides, galactomannans and galactolipids.</text>
        <dbReference type="EC" id="3.2.1.22"/>
    </reaction>
</comment>
<dbReference type="GO" id="GO:0004557">
    <property type="term" value="F:alpha-galactosidase activity"/>
    <property type="evidence" value="ECO:0007669"/>
    <property type="project" value="UniProtKB-EC"/>
</dbReference>
<feature type="domain" description="GLAA-B beta-barrel" evidence="8">
    <location>
        <begin position="147"/>
        <end position="240"/>
    </location>
</feature>
<evidence type="ECO:0000313" key="10">
    <source>
        <dbReference type="EMBL" id="MCG2461495.1"/>
    </source>
</evidence>
<dbReference type="Pfam" id="PF13229">
    <property type="entry name" value="Beta_helix"/>
    <property type="match status" value="1"/>
</dbReference>
<dbReference type="InterPro" id="IPR057275">
    <property type="entry name" value="Beta-barrel_GLAA-B_I"/>
</dbReference>
<keyword evidence="6" id="KW-0326">Glycosidase</keyword>
<proteinExistence type="predicted"/>
<dbReference type="AlphaFoldDB" id="A0AAE3EUT3"/>
<evidence type="ECO:0000259" key="8">
    <source>
        <dbReference type="Pfam" id="PF23763"/>
    </source>
</evidence>
<evidence type="ECO:0000259" key="9">
    <source>
        <dbReference type="Pfam" id="PF23764"/>
    </source>
</evidence>
<keyword evidence="5" id="KW-0378">Hydrolase</keyword>
<sequence length="612" mass="70172">MLKIYLSLMILGSIGSGNWTYGQKIIDLRDYGVLPNSFENASPAIVRALNDAAVADSAVIRFPGGRIDLWPTGAPAKEYYVSNTTEPDSLSKVKTVGILLNGLKNITLEGNGTLLMVHGKMVHLVLDHCRNIKVKGLRFDYERPTMSEMEVVKMTDTTVTVQVNPDSRYWIQNRKITWYGDGWKSKPKRIHMVYYRPSLETMYYGKYRPFNSGKVYEPTPGKLIFKGDFLNSEFQEGDILTFRDVYRDCLGILNNYSQNIVLKDIYMHYMHGMGIVSQFSKNIHINNFRGKPRKESGRTIAAFADFLHFSGCYGKITVENSLFSGSHDDDINIHGTHLRISESNGHLIKVRFMHEQTWNLDAFEKGDSIAFVDNKTLLTYGDAIVRSVGKISKRELQLELDRPAPKELREKHCVENLTKTPEVVIRNNRFEHTNTRGLLLTSRRKAIVEDNVFFRTGMHAILIADDCNYWYESGPVTDVTIRNNQFIQCGYNSYPDTYPIAIMPETHTFLKNRYVHKNIRITGNEFTLFAPPLLFARSARNIIFTENEINGGPSPYFPNSTKPVFFLEHCTGVRIKNNRFKDSFPERIIELKYMDKDGVDYGSKTKFKLINN</sequence>
<reference evidence="10" key="1">
    <citation type="submission" date="2023-02" db="EMBL/GenBank/DDBJ databases">
        <title>Genome of Flavobacteriaceae gen. nov. sp. strain F89.</title>
        <authorList>
            <person name="Wang Y."/>
        </authorList>
    </citation>
    <scope>NUCLEOTIDE SEQUENCE</scope>
    <source>
        <strain evidence="10">F89</strain>
    </source>
</reference>
<name>A0AAE3EUT3_9FLAO</name>
<evidence type="ECO:0000256" key="5">
    <source>
        <dbReference type="ARBA" id="ARBA00022801"/>
    </source>
</evidence>
<evidence type="ECO:0000256" key="4">
    <source>
        <dbReference type="ARBA" id="ARBA00022737"/>
    </source>
</evidence>
<evidence type="ECO:0000259" key="7">
    <source>
        <dbReference type="Pfam" id="PF13229"/>
    </source>
</evidence>
<protein>
    <submittedName>
        <fullName evidence="10">Right-handed parallel beta-helix repeat-containing protein</fullName>
    </submittedName>
</protein>
<feature type="domain" description="Right handed beta helix" evidence="7">
    <location>
        <begin position="422"/>
        <end position="612"/>
    </location>
</feature>
<dbReference type="Pfam" id="PF23763">
    <property type="entry name" value="Beta-barrel_GLAA-B_I"/>
    <property type="match status" value="1"/>
</dbReference>
<organism evidence="10 11">
    <name type="scientific">Cerina litoralis</name>
    <dbReference type="NCBI Taxonomy" id="2874477"/>
    <lineage>
        <taxon>Bacteria</taxon>
        <taxon>Pseudomonadati</taxon>
        <taxon>Bacteroidota</taxon>
        <taxon>Flavobacteriia</taxon>
        <taxon>Flavobacteriales</taxon>
        <taxon>Flavobacteriaceae</taxon>
        <taxon>Cerina</taxon>
    </lineage>
</organism>
<dbReference type="InterPro" id="IPR011050">
    <property type="entry name" value="Pectin_lyase_fold/virulence"/>
</dbReference>
<keyword evidence="4" id="KW-0677">Repeat</keyword>
<dbReference type="InterPro" id="IPR012334">
    <property type="entry name" value="Pectin_lyas_fold"/>
</dbReference>
<gene>
    <name evidence="10" type="ORF">K8352_12100</name>
</gene>
<evidence type="ECO:0000256" key="3">
    <source>
        <dbReference type="ARBA" id="ARBA00022729"/>
    </source>
</evidence>
<dbReference type="RefSeq" id="WP_317902637.1">
    <property type="nucleotide sequence ID" value="NZ_JAIRBC010000016.1"/>
</dbReference>
<dbReference type="EMBL" id="JAIRBC010000016">
    <property type="protein sequence ID" value="MCG2461495.1"/>
    <property type="molecule type" value="Genomic_DNA"/>
</dbReference>
<feature type="domain" description="GLAA-B beta-barrel" evidence="9">
    <location>
        <begin position="348"/>
        <end position="412"/>
    </location>
</feature>
<accession>A0AAE3EUT3</accession>